<proteinExistence type="predicted"/>
<name>A0A814DC71_9BILA</name>
<evidence type="ECO:0000313" key="1">
    <source>
        <dbReference type="EMBL" id="CAF0956346.1"/>
    </source>
</evidence>
<dbReference type="Proteomes" id="UP000663864">
    <property type="component" value="Unassembled WGS sequence"/>
</dbReference>
<evidence type="ECO:0000313" key="2">
    <source>
        <dbReference type="Proteomes" id="UP000663864"/>
    </source>
</evidence>
<dbReference type="EMBL" id="CAJNOT010000366">
    <property type="protein sequence ID" value="CAF0956346.1"/>
    <property type="molecule type" value="Genomic_DNA"/>
</dbReference>
<protein>
    <submittedName>
        <fullName evidence="1">Uncharacterized protein</fullName>
    </submittedName>
</protein>
<sequence length="119" mass="13813">MNFYITQYSSTYRPPRIREKSNILADKSLTTENLLTQKLKADRAKTGFVNNERYYLPYTRSLDEIDNPILGSSFSVFQIELERKKKINNYLYSNAGQYLPAGHANQHTLASEGPDQRFQ</sequence>
<organism evidence="1 2">
    <name type="scientific">Rotaria sordida</name>
    <dbReference type="NCBI Taxonomy" id="392033"/>
    <lineage>
        <taxon>Eukaryota</taxon>
        <taxon>Metazoa</taxon>
        <taxon>Spiralia</taxon>
        <taxon>Gnathifera</taxon>
        <taxon>Rotifera</taxon>
        <taxon>Eurotatoria</taxon>
        <taxon>Bdelloidea</taxon>
        <taxon>Philodinida</taxon>
        <taxon>Philodinidae</taxon>
        <taxon>Rotaria</taxon>
    </lineage>
</organism>
<comment type="caution">
    <text evidence="1">The sequence shown here is derived from an EMBL/GenBank/DDBJ whole genome shotgun (WGS) entry which is preliminary data.</text>
</comment>
<dbReference type="AlphaFoldDB" id="A0A814DC71"/>
<accession>A0A814DC71</accession>
<gene>
    <name evidence="1" type="ORF">ZHD862_LOCUS10280</name>
</gene>
<reference evidence="1" key="1">
    <citation type="submission" date="2021-02" db="EMBL/GenBank/DDBJ databases">
        <authorList>
            <person name="Nowell W R."/>
        </authorList>
    </citation>
    <scope>NUCLEOTIDE SEQUENCE</scope>
</reference>